<organism evidence="2">
    <name type="scientific">hydrothermal vent metagenome</name>
    <dbReference type="NCBI Taxonomy" id="652676"/>
    <lineage>
        <taxon>unclassified sequences</taxon>
        <taxon>metagenomes</taxon>
        <taxon>ecological metagenomes</taxon>
    </lineage>
</organism>
<sequence length="69" mass="8261">MNQRKKIYKGKNPKRPLKAKRNPLKKRNTEDSHPKADDKYKNLPMKTLEERKAAQLEKWRKELGLDESD</sequence>
<name>A0A3B1D3H1_9ZZZZ</name>
<gene>
    <name evidence="2" type="ORF">MNBD_NITROSPINAE02-832</name>
</gene>
<reference evidence="2" key="1">
    <citation type="submission" date="2018-06" db="EMBL/GenBank/DDBJ databases">
        <authorList>
            <person name="Zhirakovskaya E."/>
        </authorList>
    </citation>
    <scope>NUCLEOTIDE SEQUENCE</scope>
</reference>
<feature type="compositionally biased region" description="Basic and acidic residues" evidence="1">
    <location>
        <begin position="27"/>
        <end position="47"/>
    </location>
</feature>
<evidence type="ECO:0000256" key="1">
    <source>
        <dbReference type="SAM" id="MobiDB-lite"/>
    </source>
</evidence>
<feature type="compositionally biased region" description="Basic residues" evidence="1">
    <location>
        <begin position="1"/>
        <end position="26"/>
    </location>
</feature>
<evidence type="ECO:0000313" key="2">
    <source>
        <dbReference type="EMBL" id="VAX26225.1"/>
    </source>
</evidence>
<dbReference type="EMBL" id="UOGE01000119">
    <property type="protein sequence ID" value="VAX26225.1"/>
    <property type="molecule type" value="Genomic_DNA"/>
</dbReference>
<accession>A0A3B1D3H1</accession>
<dbReference type="AlphaFoldDB" id="A0A3B1D3H1"/>
<protein>
    <submittedName>
        <fullName evidence="2">Uncharacterized protein</fullName>
    </submittedName>
</protein>
<feature type="region of interest" description="Disordered" evidence="1">
    <location>
        <begin position="1"/>
        <end position="47"/>
    </location>
</feature>
<proteinExistence type="predicted"/>